<dbReference type="EMBL" id="DF236974">
    <property type="protein sequence ID" value="GAQ79125.1"/>
    <property type="molecule type" value="Genomic_DNA"/>
</dbReference>
<protein>
    <submittedName>
        <fullName evidence="2">Uncharacterized protein</fullName>
    </submittedName>
</protein>
<keyword evidence="3" id="KW-1185">Reference proteome</keyword>
<dbReference type="AlphaFoldDB" id="A0A1Y1HKK5"/>
<reference evidence="2 3" key="1">
    <citation type="journal article" date="2014" name="Nat. Commun.">
        <title>Klebsormidium flaccidum genome reveals primary factors for plant terrestrial adaptation.</title>
        <authorList>
            <person name="Hori K."/>
            <person name="Maruyama F."/>
            <person name="Fujisawa T."/>
            <person name="Togashi T."/>
            <person name="Yamamoto N."/>
            <person name="Seo M."/>
            <person name="Sato S."/>
            <person name="Yamada T."/>
            <person name="Mori H."/>
            <person name="Tajima N."/>
            <person name="Moriyama T."/>
            <person name="Ikeuchi M."/>
            <person name="Watanabe M."/>
            <person name="Wada H."/>
            <person name="Kobayashi K."/>
            <person name="Saito M."/>
            <person name="Masuda T."/>
            <person name="Sasaki-Sekimoto Y."/>
            <person name="Mashiguchi K."/>
            <person name="Awai K."/>
            <person name="Shimojima M."/>
            <person name="Masuda S."/>
            <person name="Iwai M."/>
            <person name="Nobusawa T."/>
            <person name="Narise T."/>
            <person name="Kondo S."/>
            <person name="Saito H."/>
            <person name="Sato R."/>
            <person name="Murakawa M."/>
            <person name="Ihara Y."/>
            <person name="Oshima-Yamada Y."/>
            <person name="Ohtaka K."/>
            <person name="Satoh M."/>
            <person name="Sonobe K."/>
            <person name="Ishii M."/>
            <person name="Ohtani R."/>
            <person name="Kanamori-Sato M."/>
            <person name="Honoki R."/>
            <person name="Miyazaki D."/>
            <person name="Mochizuki H."/>
            <person name="Umetsu J."/>
            <person name="Higashi K."/>
            <person name="Shibata D."/>
            <person name="Kamiya Y."/>
            <person name="Sato N."/>
            <person name="Nakamura Y."/>
            <person name="Tabata S."/>
            <person name="Ida S."/>
            <person name="Kurokawa K."/>
            <person name="Ohta H."/>
        </authorList>
    </citation>
    <scope>NUCLEOTIDE SEQUENCE [LARGE SCALE GENOMIC DNA]</scope>
    <source>
        <strain evidence="2 3">NIES-2285</strain>
    </source>
</reference>
<dbReference type="Proteomes" id="UP000054558">
    <property type="component" value="Unassembled WGS sequence"/>
</dbReference>
<gene>
    <name evidence="2" type="ORF">KFL_000250020</name>
</gene>
<name>A0A1Y1HKK5_KLENI</name>
<sequence>MASLAPLGVRPPASRNRPATSAPVAAVAAVVGASSATKDHGAHSAPTGVLGTLEDTNQKDVKGVETEAPPADSKEPAPGTGNGAEGGTTSNSAAKGNTGDGVSMRGEDNGGEDKEKREKEVEQEVSEELGAPDEVLVPNAVMVAFPDPAAITKEPLMSMVNSEGYSIVSKAEVTTHFLPKGKPGVCRARPTATGVFGERSCYVVGSRKAPGLGAARKSQKQGLRDEQEDEEVQSEVGVKGKGSGPGEGEERAERAENRGENQHNERIDRWAKGIFTRDEHEMRREGRVDEHLVREMREAWEGDGGQRDTGAKAGQSVTGAEGGESAAKEEAGQNERVELEIVTDAVLLSGKIQVTNALKLLLQRTKPERVKSLEGAIDGERVLVRDAEVCLGRKLRDGRYWIGGQTTKMKTVNGEPVRSWKCVGGMTCVNGDCGYKKQFGKENSTGFEMRGTLRKWICFHCDHEAKHSSDTCQAVKWTVRNKKEVAFCYMGKHNHDLGMLESKSDADERQLQVMSMVRMDRSMTPSRAKTAVAVAAILDEMEDNPGKDCAEKLVEKLLPLQNARRLKEWVEQARAGRAGV</sequence>
<feature type="region of interest" description="Disordered" evidence="1">
    <location>
        <begin position="1"/>
        <end position="133"/>
    </location>
</feature>
<feature type="region of interest" description="Disordered" evidence="1">
    <location>
        <begin position="299"/>
        <end position="332"/>
    </location>
</feature>
<feature type="compositionally biased region" description="Low complexity" evidence="1">
    <location>
        <begin position="18"/>
        <end position="36"/>
    </location>
</feature>
<feature type="compositionally biased region" description="Basic and acidic residues" evidence="1">
    <location>
        <begin position="299"/>
        <end position="310"/>
    </location>
</feature>
<proteinExistence type="predicted"/>
<evidence type="ECO:0000313" key="3">
    <source>
        <dbReference type="Proteomes" id="UP000054558"/>
    </source>
</evidence>
<organism evidence="2 3">
    <name type="scientific">Klebsormidium nitens</name>
    <name type="common">Green alga</name>
    <name type="synonym">Ulothrix nitens</name>
    <dbReference type="NCBI Taxonomy" id="105231"/>
    <lineage>
        <taxon>Eukaryota</taxon>
        <taxon>Viridiplantae</taxon>
        <taxon>Streptophyta</taxon>
        <taxon>Klebsormidiophyceae</taxon>
        <taxon>Klebsormidiales</taxon>
        <taxon>Klebsormidiaceae</taxon>
        <taxon>Klebsormidium</taxon>
    </lineage>
</organism>
<feature type="compositionally biased region" description="Basic and acidic residues" evidence="1">
    <location>
        <begin position="56"/>
        <end position="65"/>
    </location>
</feature>
<feature type="region of interest" description="Disordered" evidence="1">
    <location>
        <begin position="208"/>
        <end position="267"/>
    </location>
</feature>
<feature type="compositionally biased region" description="Basic and acidic residues" evidence="1">
    <location>
        <begin position="248"/>
        <end position="267"/>
    </location>
</feature>
<accession>A0A1Y1HKK5</accession>
<feature type="compositionally biased region" description="Basic and acidic residues" evidence="1">
    <location>
        <begin position="105"/>
        <end position="122"/>
    </location>
</feature>
<evidence type="ECO:0000313" key="2">
    <source>
        <dbReference type="EMBL" id="GAQ79125.1"/>
    </source>
</evidence>
<evidence type="ECO:0000256" key="1">
    <source>
        <dbReference type="SAM" id="MobiDB-lite"/>
    </source>
</evidence>